<sequence length="350" mass="39614">MKAGDFVINSRSDRKGSSGVSESDGSVSLINIVMEPNDIFGSFCNYFLKSKAFVEENYRIGHGIVADLWTTRYDEMKNIIMAFPPKPEQQAIANFLDETCEKLDTVVAQKEKMIALLKERKQALIQNAVTRGLNKNVPMKDSGVDWIGEIPKNWEVKRLKFICVLNKESLPENLNKKQEINYVDIGSVTFEDGILSTEYYLFQNAPSRARKVAKNGDTIVSTVRTYLKAIDFIDENKSKYVYSTGFAILSPNKNILNKYLYNQVRADAFTEQVSYNSKGMSYPAINSTDLGRIWVCVPSKQEQEKIVNYIDAQSRKLDQAVTQQEQAIVKLKEYKASLIDSCVLGKIKVS</sequence>
<name>D5BAA2_ZUNPS</name>
<dbReference type="STRING" id="655815.ZPR_4124"/>
<dbReference type="HOGENOM" id="CLU_021095_1_2_10"/>
<evidence type="ECO:0000313" key="6">
    <source>
        <dbReference type="EMBL" id="ADF54428.1"/>
    </source>
</evidence>
<organism evidence="6 7">
    <name type="scientific">Zunongwangia profunda (strain DSM 18752 / CCTCC AB 206139 / SM-A87)</name>
    <name type="common">Wangia profunda</name>
    <dbReference type="NCBI Taxonomy" id="655815"/>
    <lineage>
        <taxon>Bacteria</taxon>
        <taxon>Pseudomonadati</taxon>
        <taxon>Bacteroidota</taxon>
        <taxon>Flavobacteriia</taxon>
        <taxon>Flavobacteriales</taxon>
        <taxon>Flavobacteriaceae</taxon>
        <taxon>Zunongwangia</taxon>
    </lineage>
</organism>
<proteinExistence type="inferred from homology"/>
<dbReference type="Gene3D" id="1.10.287.1120">
    <property type="entry name" value="Bipartite methylase S protein"/>
    <property type="match status" value="1"/>
</dbReference>
<dbReference type="eggNOG" id="COG0732">
    <property type="taxonomic scope" value="Bacteria"/>
</dbReference>
<accession>D5BAA2</accession>
<dbReference type="OrthoDB" id="667970at2"/>
<dbReference type="InterPro" id="IPR051212">
    <property type="entry name" value="Type-I_RE_S_subunit"/>
</dbReference>
<feature type="domain" description="Type I restriction modification DNA specificity" evidence="5">
    <location>
        <begin position="151"/>
        <end position="317"/>
    </location>
</feature>
<reference evidence="6 7" key="1">
    <citation type="journal article" date="2010" name="BMC Genomics">
        <title>The complete genome of Zunongwangia profunda SM-A87 reveals its adaptation to the deep-sea environment and ecological role in sedimentary organic nitrogen degradation.</title>
        <authorList>
            <person name="Qin Q.L."/>
            <person name="Zhang X.Y."/>
            <person name="Wang X.M."/>
            <person name="Liu G.M."/>
            <person name="Chen X.L."/>
            <person name="Xie B.B."/>
            <person name="Dang H.Y."/>
            <person name="Zhou B.C."/>
            <person name="Yu J."/>
            <person name="Zhang Y.Z."/>
        </authorList>
    </citation>
    <scope>NUCLEOTIDE SEQUENCE [LARGE SCALE GENOMIC DNA]</scope>
    <source>
        <strain evidence="7">DSM 18752 / CCTCC AB 206139 / SM-A87</strain>
    </source>
</reference>
<dbReference type="InterPro" id="IPR044946">
    <property type="entry name" value="Restrct_endonuc_typeI_TRD_sf"/>
</dbReference>
<dbReference type="EMBL" id="CP001650">
    <property type="protein sequence ID" value="ADF54428.1"/>
    <property type="molecule type" value="Genomic_DNA"/>
</dbReference>
<dbReference type="GO" id="GO:0003677">
    <property type="term" value="F:DNA binding"/>
    <property type="evidence" value="ECO:0007669"/>
    <property type="project" value="UniProtKB-KW"/>
</dbReference>
<dbReference type="PANTHER" id="PTHR43140:SF1">
    <property type="entry name" value="TYPE I RESTRICTION ENZYME ECOKI SPECIFICITY SUBUNIT"/>
    <property type="match status" value="1"/>
</dbReference>
<dbReference type="REBASE" id="25831">
    <property type="entry name" value="S.ZprORF4122P"/>
</dbReference>
<keyword evidence="2" id="KW-0680">Restriction system</keyword>
<dbReference type="KEGG" id="zpr:ZPR_4124"/>
<keyword evidence="3" id="KW-0238">DNA-binding</keyword>
<dbReference type="AlphaFoldDB" id="D5BAA2"/>
<dbReference type="PANTHER" id="PTHR43140">
    <property type="entry name" value="TYPE-1 RESTRICTION ENZYME ECOKI SPECIFICITY PROTEIN"/>
    <property type="match status" value="1"/>
</dbReference>
<dbReference type="RefSeq" id="WP_013073506.1">
    <property type="nucleotide sequence ID" value="NC_014041.1"/>
</dbReference>
<dbReference type="Pfam" id="PF01420">
    <property type="entry name" value="Methylase_S"/>
    <property type="match status" value="1"/>
</dbReference>
<dbReference type="GO" id="GO:0009307">
    <property type="term" value="P:DNA restriction-modification system"/>
    <property type="evidence" value="ECO:0007669"/>
    <property type="project" value="UniProtKB-KW"/>
</dbReference>
<evidence type="ECO:0000256" key="3">
    <source>
        <dbReference type="ARBA" id="ARBA00023125"/>
    </source>
</evidence>
<dbReference type="Gene3D" id="3.90.220.20">
    <property type="entry name" value="DNA methylase specificity domains"/>
    <property type="match status" value="2"/>
</dbReference>
<dbReference type="InterPro" id="IPR000055">
    <property type="entry name" value="Restrct_endonuc_typeI_TRD"/>
</dbReference>
<dbReference type="SUPFAM" id="SSF116734">
    <property type="entry name" value="DNA methylase specificity domain"/>
    <property type="match status" value="2"/>
</dbReference>
<evidence type="ECO:0000259" key="5">
    <source>
        <dbReference type="Pfam" id="PF01420"/>
    </source>
</evidence>
<evidence type="ECO:0000256" key="2">
    <source>
        <dbReference type="ARBA" id="ARBA00022747"/>
    </source>
</evidence>
<evidence type="ECO:0000313" key="7">
    <source>
        <dbReference type="Proteomes" id="UP000001654"/>
    </source>
</evidence>
<dbReference type="Proteomes" id="UP000001654">
    <property type="component" value="Chromosome"/>
</dbReference>
<comment type="similarity">
    <text evidence="1">Belongs to the type-I restriction system S methylase family.</text>
</comment>
<protein>
    <submittedName>
        <fullName evidence="6">Type I restriction-modification system specificity determinant</fullName>
    </submittedName>
</protein>
<feature type="region of interest" description="Disordered" evidence="4">
    <location>
        <begin position="1"/>
        <end position="24"/>
    </location>
</feature>
<keyword evidence="7" id="KW-1185">Reference proteome</keyword>
<evidence type="ECO:0000256" key="4">
    <source>
        <dbReference type="SAM" id="MobiDB-lite"/>
    </source>
</evidence>
<evidence type="ECO:0000256" key="1">
    <source>
        <dbReference type="ARBA" id="ARBA00010923"/>
    </source>
</evidence>
<gene>
    <name evidence="6" type="ordered locus">ZPR_4124</name>
</gene>